<dbReference type="Proteomes" id="UP000294847">
    <property type="component" value="Chromosome 2"/>
</dbReference>
<proteinExistence type="predicted"/>
<dbReference type="AlphaFoldDB" id="A0A4V1C597"/>
<evidence type="ECO:0000313" key="2">
    <source>
        <dbReference type="Proteomes" id="UP000294847"/>
    </source>
</evidence>
<evidence type="ECO:0000313" key="1">
    <source>
        <dbReference type="EMBL" id="QBZ55625.1"/>
    </source>
</evidence>
<organism evidence="1 2">
    <name type="scientific">Pyricularia oryzae</name>
    <name type="common">Rice blast fungus</name>
    <name type="synonym">Magnaporthe oryzae</name>
    <dbReference type="NCBI Taxonomy" id="318829"/>
    <lineage>
        <taxon>Eukaryota</taxon>
        <taxon>Fungi</taxon>
        <taxon>Dikarya</taxon>
        <taxon>Ascomycota</taxon>
        <taxon>Pezizomycotina</taxon>
        <taxon>Sordariomycetes</taxon>
        <taxon>Sordariomycetidae</taxon>
        <taxon>Magnaporthales</taxon>
        <taxon>Pyriculariaceae</taxon>
        <taxon>Pyricularia</taxon>
    </lineage>
</organism>
<name>A0A4V1C597_PYROR</name>
<gene>
    <name evidence="1" type="ORF">PoMZ_00526</name>
</gene>
<reference evidence="1 2" key="1">
    <citation type="journal article" date="2019" name="Mol. Biol. Evol.">
        <title>Blast fungal genomes show frequent chromosomal changes, gene gains and losses, and effector gene turnover.</title>
        <authorList>
            <person name="Gomez Luciano L.B."/>
            <person name="Jason Tsai I."/>
            <person name="Chuma I."/>
            <person name="Tosa Y."/>
            <person name="Chen Y.H."/>
            <person name="Li J.Y."/>
            <person name="Li M.Y."/>
            <person name="Jade Lu M.Y."/>
            <person name="Nakayashiki H."/>
            <person name="Li W.H."/>
        </authorList>
    </citation>
    <scope>NUCLEOTIDE SEQUENCE [LARGE SCALE GENOMIC DNA]</scope>
    <source>
        <strain evidence="1">MZ5-1-6</strain>
    </source>
</reference>
<dbReference type="EMBL" id="CP034205">
    <property type="protein sequence ID" value="QBZ55625.1"/>
    <property type="molecule type" value="Genomic_DNA"/>
</dbReference>
<protein>
    <submittedName>
        <fullName evidence="1">Uncharacterized protein</fullName>
    </submittedName>
</protein>
<sequence>MLTWPLVLAKVTTDEMIDSKKPWFVSLTRTAPKSLSRMICRKLDLVVGAIDGLGEPPKDSLEKWREEQVENIGNLRLEPINDLV</sequence>
<accession>A0A4V1C597</accession>